<organism evidence="1">
    <name type="scientific">Arundo donax</name>
    <name type="common">Giant reed</name>
    <name type="synonym">Donax arundinaceus</name>
    <dbReference type="NCBI Taxonomy" id="35708"/>
    <lineage>
        <taxon>Eukaryota</taxon>
        <taxon>Viridiplantae</taxon>
        <taxon>Streptophyta</taxon>
        <taxon>Embryophyta</taxon>
        <taxon>Tracheophyta</taxon>
        <taxon>Spermatophyta</taxon>
        <taxon>Magnoliopsida</taxon>
        <taxon>Liliopsida</taxon>
        <taxon>Poales</taxon>
        <taxon>Poaceae</taxon>
        <taxon>PACMAD clade</taxon>
        <taxon>Arundinoideae</taxon>
        <taxon>Arundineae</taxon>
        <taxon>Arundo</taxon>
    </lineage>
</organism>
<dbReference type="AlphaFoldDB" id="A0A0A8ZL30"/>
<accession>A0A0A8ZL30</accession>
<proteinExistence type="predicted"/>
<sequence length="31" mass="3404">MNCVRRHSSAQLTMTLSAWRGGTSTRVPPTT</sequence>
<reference evidence="1" key="2">
    <citation type="journal article" date="2015" name="Data Brief">
        <title>Shoot transcriptome of the giant reed, Arundo donax.</title>
        <authorList>
            <person name="Barrero R.A."/>
            <person name="Guerrero F.D."/>
            <person name="Moolhuijzen P."/>
            <person name="Goolsby J.A."/>
            <person name="Tidwell J."/>
            <person name="Bellgard S.E."/>
            <person name="Bellgard M.I."/>
        </authorList>
    </citation>
    <scope>NUCLEOTIDE SEQUENCE</scope>
    <source>
        <tissue evidence="1">Shoot tissue taken approximately 20 cm above the soil surface</tissue>
    </source>
</reference>
<name>A0A0A8ZL30_ARUDO</name>
<evidence type="ECO:0000313" key="1">
    <source>
        <dbReference type="EMBL" id="JAD37455.1"/>
    </source>
</evidence>
<dbReference type="EMBL" id="GBRH01260440">
    <property type="protein sequence ID" value="JAD37455.1"/>
    <property type="molecule type" value="Transcribed_RNA"/>
</dbReference>
<reference evidence="1" key="1">
    <citation type="submission" date="2014-09" db="EMBL/GenBank/DDBJ databases">
        <authorList>
            <person name="Magalhaes I.L.F."/>
            <person name="Oliveira U."/>
            <person name="Santos F.R."/>
            <person name="Vidigal T.H.D.A."/>
            <person name="Brescovit A.D."/>
            <person name="Santos A.J."/>
        </authorList>
    </citation>
    <scope>NUCLEOTIDE SEQUENCE</scope>
    <source>
        <tissue evidence="1">Shoot tissue taken approximately 20 cm above the soil surface</tissue>
    </source>
</reference>
<protein>
    <submittedName>
        <fullName evidence="1">Uncharacterized protein</fullName>
    </submittedName>
</protein>